<reference evidence="1" key="1">
    <citation type="submission" date="2014-12" db="EMBL/GenBank/DDBJ databases">
        <title>Insight into the proteome of Arion vulgaris.</title>
        <authorList>
            <person name="Aradska J."/>
            <person name="Bulat T."/>
            <person name="Smidak R."/>
            <person name="Sarate P."/>
            <person name="Gangsoo J."/>
            <person name="Sialana F."/>
            <person name="Bilban M."/>
            <person name="Lubec G."/>
        </authorList>
    </citation>
    <scope>NUCLEOTIDE SEQUENCE</scope>
    <source>
        <tissue evidence="1">Skin</tissue>
    </source>
</reference>
<dbReference type="EMBL" id="HACG01045024">
    <property type="protein sequence ID" value="CEK91889.1"/>
    <property type="molecule type" value="Transcribed_RNA"/>
</dbReference>
<organism evidence="1">
    <name type="scientific">Arion vulgaris</name>
    <dbReference type="NCBI Taxonomy" id="1028688"/>
    <lineage>
        <taxon>Eukaryota</taxon>
        <taxon>Metazoa</taxon>
        <taxon>Spiralia</taxon>
        <taxon>Lophotrochozoa</taxon>
        <taxon>Mollusca</taxon>
        <taxon>Gastropoda</taxon>
        <taxon>Heterobranchia</taxon>
        <taxon>Euthyneura</taxon>
        <taxon>Panpulmonata</taxon>
        <taxon>Eupulmonata</taxon>
        <taxon>Stylommatophora</taxon>
        <taxon>Helicina</taxon>
        <taxon>Arionoidea</taxon>
        <taxon>Arionidae</taxon>
        <taxon>Arion</taxon>
    </lineage>
</organism>
<name>A0A0B7BEZ9_9EUPU</name>
<dbReference type="AlphaFoldDB" id="A0A0B7BEZ9"/>
<evidence type="ECO:0000313" key="1">
    <source>
        <dbReference type="EMBL" id="CEK91889.1"/>
    </source>
</evidence>
<protein>
    <submittedName>
        <fullName evidence="1">Uncharacterized protein</fullName>
    </submittedName>
</protein>
<accession>A0A0B7BEZ9</accession>
<gene>
    <name evidence="1" type="primary">ORF185396</name>
</gene>
<proteinExistence type="predicted"/>
<sequence>MSLYFKYKKVINKHRVYHTLFMFNNAKHSLTNKRKIKNEFTTVEQKLKFLPLILTPKLRQHQSLIVTGQH</sequence>